<dbReference type="EMBL" id="QSEP01000010">
    <property type="protein sequence ID" value="RGZ85124.1"/>
    <property type="molecule type" value="Genomic_DNA"/>
</dbReference>
<evidence type="ECO:0000313" key="11">
    <source>
        <dbReference type="Proteomes" id="UP000095390"/>
    </source>
</evidence>
<evidence type="ECO:0000313" key="13">
    <source>
        <dbReference type="Proteomes" id="UP000262524"/>
    </source>
</evidence>
<dbReference type="OrthoDB" id="3283at2"/>
<reference evidence="13 14" key="2">
    <citation type="submission" date="2018-08" db="EMBL/GenBank/DDBJ databases">
        <title>A genome reference for cultivated species of the human gut microbiota.</title>
        <authorList>
            <person name="Zou Y."/>
            <person name="Xue W."/>
            <person name="Luo G."/>
        </authorList>
    </citation>
    <scope>NUCLEOTIDE SEQUENCE [LARGE SCALE GENOMIC DNA]</scope>
    <source>
        <strain evidence="10 15">AF31-17AC</strain>
        <strain evidence="9 14">AF45-14BH</strain>
        <strain evidence="8 16">AM34-3LB</strain>
        <strain evidence="7 17">AM48-23BH</strain>
        <strain evidence="6 13">TM10-1AC</strain>
    </source>
</reference>
<evidence type="ECO:0000259" key="3">
    <source>
        <dbReference type="PROSITE" id="PS51931"/>
    </source>
</evidence>
<evidence type="ECO:0000313" key="4">
    <source>
        <dbReference type="EMBL" id="CUM95859.1"/>
    </source>
</evidence>
<gene>
    <name evidence="5" type="primary">eutL_1</name>
    <name evidence="9" type="ORF">DW068_07475</name>
    <name evidence="8" type="ORF">DW833_04890</name>
    <name evidence="7" type="ORF">DW972_03620</name>
    <name evidence="10" type="ORF">DWZ29_02320</name>
    <name evidence="6" type="ORF">DXD91_02150</name>
    <name evidence="5" type="ORF">ERS852450_01299</name>
    <name evidence="4" type="ORF">ERS852578_01327</name>
</gene>
<dbReference type="EMBL" id="CYZL01000009">
    <property type="protein sequence ID" value="CUO16990.1"/>
    <property type="molecule type" value="Genomic_DNA"/>
</dbReference>
<dbReference type="Proteomes" id="UP000095390">
    <property type="component" value="Unassembled WGS sequence"/>
</dbReference>
<comment type="subcellular location">
    <subcellularLocation>
        <location evidence="1">Bacterial microcompartment</location>
    </subcellularLocation>
</comment>
<dbReference type="RefSeq" id="WP_005346629.1">
    <property type="nucleotide sequence ID" value="NZ_BLYK01000001.1"/>
</dbReference>
<evidence type="ECO:0000256" key="1">
    <source>
        <dbReference type="ARBA" id="ARBA00024322"/>
    </source>
</evidence>
<evidence type="ECO:0000313" key="12">
    <source>
        <dbReference type="Proteomes" id="UP000095679"/>
    </source>
</evidence>
<evidence type="ECO:0000256" key="2">
    <source>
        <dbReference type="ARBA" id="ARBA00024446"/>
    </source>
</evidence>
<dbReference type="Proteomes" id="UP000283497">
    <property type="component" value="Unassembled WGS sequence"/>
</dbReference>
<dbReference type="EMBL" id="CYYC01000013">
    <property type="protein sequence ID" value="CUM95859.1"/>
    <property type="molecule type" value="Genomic_DNA"/>
</dbReference>
<keyword evidence="16" id="KW-1185">Reference proteome</keyword>
<dbReference type="InterPro" id="IPR044870">
    <property type="entry name" value="BMC_CP"/>
</dbReference>
<dbReference type="Gene3D" id="3.30.70.1710">
    <property type="match status" value="2"/>
</dbReference>
<evidence type="ECO:0000313" key="10">
    <source>
        <dbReference type="EMBL" id="RHN16991.1"/>
    </source>
</evidence>
<keyword evidence="2" id="KW-1283">Bacterial microcompartment</keyword>
<evidence type="ECO:0000313" key="9">
    <source>
        <dbReference type="EMBL" id="RHK39632.1"/>
    </source>
</evidence>
<dbReference type="Proteomes" id="UP000283700">
    <property type="component" value="Unassembled WGS sequence"/>
</dbReference>
<dbReference type="Proteomes" id="UP000262524">
    <property type="component" value="Unassembled WGS sequence"/>
</dbReference>
<sequence length="217" mass="23910">MKIVKMETHMLSQKVIANVTPEFARVYNIPEGHTSVGFFSADNDDIGYLAVDDASKKANIKLIHAETYYGGTTCSWSKYGGSVFVLFSGPKVEDVKSGLRYVRDFIENHSELCNFDGDEGTAFYAQTIPRPGKYFQEWCELKPGESYAYLVGGPIETNYALDKALKAGNTRVARYWYPPSHANSSGAVLAGTESACRAATNAFVEALEYAIKNPLEV</sequence>
<dbReference type="AlphaFoldDB" id="A0A174CYW4"/>
<dbReference type="Proteomes" id="UP000095679">
    <property type="component" value="Unassembled WGS sequence"/>
</dbReference>
<dbReference type="PROSITE" id="PS51931">
    <property type="entry name" value="BMC_CP"/>
    <property type="match status" value="1"/>
</dbReference>
<evidence type="ECO:0000313" key="14">
    <source>
        <dbReference type="Proteomes" id="UP000283497"/>
    </source>
</evidence>
<dbReference type="EMBL" id="QRNJ01000024">
    <property type="protein sequence ID" value="RHK39632.1"/>
    <property type="molecule type" value="Genomic_DNA"/>
</dbReference>
<dbReference type="EMBL" id="QRQO01000004">
    <property type="protein sequence ID" value="RHN16991.1"/>
    <property type="molecule type" value="Genomic_DNA"/>
</dbReference>
<feature type="domain" description="BMC circularly permuted" evidence="3">
    <location>
        <begin position="111"/>
        <end position="217"/>
    </location>
</feature>
<dbReference type="Proteomes" id="UP000284621">
    <property type="component" value="Unassembled WGS sequence"/>
</dbReference>
<dbReference type="EMBL" id="QSID01000004">
    <property type="protein sequence ID" value="RHC66477.1"/>
    <property type="molecule type" value="Genomic_DNA"/>
</dbReference>
<dbReference type="PIRSF" id="PIRSF012290">
    <property type="entry name" value="EutL_PduB"/>
    <property type="match status" value="1"/>
</dbReference>
<dbReference type="EMBL" id="QSOE01000007">
    <property type="protein sequence ID" value="RGI91787.1"/>
    <property type="molecule type" value="Genomic_DNA"/>
</dbReference>
<dbReference type="GO" id="GO:0031469">
    <property type="term" value="C:bacterial microcompartment"/>
    <property type="evidence" value="ECO:0007669"/>
    <property type="project" value="UniProtKB-SubCell"/>
</dbReference>
<evidence type="ECO:0000313" key="16">
    <source>
        <dbReference type="Proteomes" id="UP000284621"/>
    </source>
</evidence>
<dbReference type="Pfam" id="PF00936">
    <property type="entry name" value="BMC"/>
    <property type="match status" value="1"/>
</dbReference>
<proteinExistence type="predicted"/>
<evidence type="ECO:0000313" key="7">
    <source>
        <dbReference type="EMBL" id="RGZ85124.1"/>
    </source>
</evidence>
<accession>A0A174CYW4</accession>
<dbReference type="SMART" id="SM00877">
    <property type="entry name" value="BMC"/>
    <property type="match status" value="2"/>
</dbReference>
<reference evidence="11 12" key="1">
    <citation type="submission" date="2015-09" db="EMBL/GenBank/DDBJ databases">
        <authorList>
            <consortium name="Pathogen Informatics"/>
        </authorList>
    </citation>
    <scope>NUCLEOTIDE SEQUENCE [LARGE SCALE GENOMIC DNA]</scope>
    <source>
        <strain evidence="5 12">2789STDY5834835</strain>
        <strain evidence="4 11">2789STDY5834966</strain>
    </source>
</reference>
<organism evidence="5 12">
    <name type="scientific">Anaerobutyricum hallii</name>
    <dbReference type="NCBI Taxonomy" id="39488"/>
    <lineage>
        <taxon>Bacteria</taxon>
        <taxon>Bacillati</taxon>
        <taxon>Bacillota</taxon>
        <taxon>Clostridia</taxon>
        <taxon>Lachnospirales</taxon>
        <taxon>Lachnospiraceae</taxon>
        <taxon>Anaerobutyricum</taxon>
    </lineage>
</organism>
<evidence type="ECO:0000313" key="15">
    <source>
        <dbReference type="Proteomes" id="UP000283700"/>
    </source>
</evidence>
<evidence type="ECO:0000313" key="8">
    <source>
        <dbReference type="EMBL" id="RHC66477.1"/>
    </source>
</evidence>
<dbReference type="GeneID" id="75048605"/>
<dbReference type="SUPFAM" id="SSF143414">
    <property type="entry name" value="CcmK-like"/>
    <property type="match status" value="1"/>
</dbReference>
<evidence type="ECO:0000313" key="6">
    <source>
        <dbReference type="EMBL" id="RGI91787.1"/>
    </source>
</evidence>
<dbReference type="InterPro" id="IPR000249">
    <property type="entry name" value="BMC_dom"/>
</dbReference>
<evidence type="ECO:0000313" key="5">
    <source>
        <dbReference type="EMBL" id="CUO16990.1"/>
    </source>
</evidence>
<evidence type="ECO:0000313" key="17">
    <source>
        <dbReference type="Proteomes" id="UP000286561"/>
    </source>
</evidence>
<dbReference type="Proteomes" id="UP000286561">
    <property type="component" value="Unassembled WGS sequence"/>
</dbReference>
<dbReference type="InterPro" id="IPR009193">
    <property type="entry name" value="EutL_PduB"/>
</dbReference>
<name>A0A174CYW4_9FIRM</name>
<protein>
    <submittedName>
        <fullName evidence="6">BMC domain-containing protein</fullName>
    </submittedName>
    <submittedName>
        <fullName evidence="5">Ethanolamine utilization protein EutL</fullName>
    </submittedName>
</protein>
<dbReference type="InterPro" id="IPR037233">
    <property type="entry name" value="CcmK-like_sf"/>
</dbReference>